<dbReference type="InterPro" id="IPR010321">
    <property type="entry name" value="DUF922"/>
</dbReference>
<gene>
    <name evidence="2" type="ORF">LQ567_09205</name>
</gene>
<keyword evidence="1" id="KW-0175">Coiled coil</keyword>
<keyword evidence="3" id="KW-1185">Reference proteome</keyword>
<reference evidence="2 3" key="1">
    <citation type="submission" date="2021-11" db="EMBL/GenBank/DDBJ databases">
        <title>Genomic of Niabella pedocola.</title>
        <authorList>
            <person name="Wu T."/>
        </authorList>
    </citation>
    <scope>NUCLEOTIDE SEQUENCE [LARGE SCALE GENOMIC DNA]</scope>
    <source>
        <strain evidence="2 3">JCM 31011</strain>
    </source>
</reference>
<evidence type="ECO:0000313" key="2">
    <source>
        <dbReference type="EMBL" id="MCD2422937.1"/>
    </source>
</evidence>
<sequence length="201" mass="23105">MKRFLLAAAGLFWAQLIIAQTPVIRWSASRMLRLSDYIIIKPGQESPAALGRNMAVTRTGFVYTMARITSGTNKGKSMIRVYAQMTPSHSYIVAEVAKGSPEDRAYLLNHEQKHFDISEIYARELSRFLRTQSLGKAPMERMTNEMNRLFKELDAYQKKYDAETANGRNKQKQELWNLRIAQRLKALLPYAAKDYILSLPR</sequence>
<feature type="coiled-coil region" evidence="1">
    <location>
        <begin position="139"/>
        <end position="166"/>
    </location>
</feature>
<proteinExistence type="predicted"/>
<dbReference type="Pfam" id="PF06037">
    <property type="entry name" value="DUF922"/>
    <property type="match status" value="1"/>
</dbReference>
<organism evidence="2 3">
    <name type="scientific">Niabella pedocola</name>
    <dbReference type="NCBI Taxonomy" id="1752077"/>
    <lineage>
        <taxon>Bacteria</taxon>
        <taxon>Pseudomonadati</taxon>
        <taxon>Bacteroidota</taxon>
        <taxon>Chitinophagia</taxon>
        <taxon>Chitinophagales</taxon>
        <taxon>Chitinophagaceae</taxon>
        <taxon>Niabella</taxon>
    </lineage>
</organism>
<dbReference type="RefSeq" id="WP_231004208.1">
    <property type="nucleotide sequence ID" value="NZ_JAJNEC010000005.1"/>
</dbReference>
<name>A0ABS8PPA7_9BACT</name>
<accession>A0ABS8PPA7</accession>
<comment type="caution">
    <text evidence="2">The sequence shown here is derived from an EMBL/GenBank/DDBJ whole genome shotgun (WGS) entry which is preliminary data.</text>
</comment>
<evidence type="ECO:0000313" key="3">
    <source>
        <dbReference type="Proteomes" id="UP001199816"/>
    </source>
</evidence>
<dbReference type="EMBL" id="JAJNEC010000005">
    <property type="protein sequence ID" value="MCD2422937.1"/>
    <property type="molecule type" value="Genomic_DNA"/>
</dbReference>
<evidence type="ECO:0000256" key="1">
    <source>
        <dbReference type="SAM" id="Coils"/>
    </source>
</evidence>
<dbReference type="Proteomes" id="UP001199816">
    <property type="component" value="Unassembled WGS sequence"/>
</dbReference>
<protein>
    <submittedName>
        <fullName evidence="2">DUF922 domain-containing protein</fullName>
    </submittedName>
</protein>